<keyword evidence="1" id="KW-0147">Chitin-binding</keyword>
<evidence type="ECO:0000259" key="8">
    <source>
        <dbReference type="PROSITE" id="PS50940"/>
    </source>
</evidence>
<dbReference type="Proteomes" id="UP001162480">
    <property type="component" value="Chromosome 24"/>
</dbReference>
<keyword evidence="4" id="KW-1015">Disulfide bond</keyword>
<name>A0AA36FNK5_OCTVU</name>
<dbReference type="PROSITE" id="PS50940">
    <property type="entry name" value="CHIT_BIND_II"/>
    <property type="match status" value="1"/>
</dbReference>
<evidence type="ECO:0000313" key="10">
    <source>
        <dbReference type="Proteomes" id="UP001162480"/>
    </source>
</evidence>
<gene>
    <name evidence="9" type="ORF">OCTVUL_1B011200</name>
</gene>
<keyword evidence="3" id="KW-0677">Repeat</keyword>
<dbReference type="GO" id="GO:0008061">
    <property type="term" value="F:chitin binding"/>
    <property type="evidence" value="ECO:0007669"/>
    <property type="project" value="UniProtKB-KW"/>
</dbReference>
<dbReference type="PANTHER" id="PTHR23301">
    <property type="entry name" value="CHITIN BINDING PERITROPHIN-A"/>
    <property type="match status" value="1"/>
</dbReference>
<evidence type="ECO:0000256" key="7">
    <source>
        <dbReference type="SAM" id="Phobius"/>
    </source>
</evidence>
<dbReference type="InterPro" id="IPR036508">
    <property type="entry name" value="Chitin-bd_dom_sf"/>
</dbReference>
<evidence type="ECO:0000256" key="4">
    <source>
        <dbReference type="ARBA" id="ARBA00023157"/>
    </source>
</evidence>
<dbReference type="SMART" id="SM00494">
    <property type="entry name" value="ChtBD2"/>
    <property type="match status" value="2"/>
</dbReference>
<feature type="compositionally biased region" description="Polar residues" evidence="6">
    <location>
        <begin position="257"/>
        <end position="266"/>
    </location>
</feature>
<accession>A0AA36FNK5</accession>
<keyword evidence="10" id="KW-1185">Reference proteome</keyword>
<dbReference type="AlphaFoldDB" id="A0AA36FNK5"/>
<feature type="region of interest" description="Disordered" evidence="6">
    <location>
        <begin position="232"/>
        <end position="289"/>
    </location>
</feature>
<feature type="domain" description="Chitin-binding type-2" evidence="8">
    <location>
        <begin position="309"/>
        <end position="364"/>
    </location>
</feature>
<keyword evidence="7" id="KW-0472">Membrane</keyword>
<dbReference type="SUPFAM" id="SSF57625">
    <property type="entry name" value="Invertebrate chitin-binding proteins"/>
    <property type="match status" value="2"/>
</dbReference>
<keyword evidence="7" id="KW-1133">Transmembrane helix</keyword>
<dbReference type="GO" id="GO:0005576">
    <property type="term" value="C:extracellular region"/>
    <property type="evidence" value="ECO:0007669"/>
    <property type="project" value="InterPro"/>
</dbReference>
<feature type="compositionally biased region" description="Polar residues" evidence="6">
    <location>
        <begin position="232"/>
        <end position="248"/>
    </location>
</feature>
<evidence type="ECO:0000313" key="9">
    <source>
        <dbReference type="EMBL" id="CAI9740333.1"/>
    </source>
</evidence>
<sequence length="378" mass="42398">MVKRLPLHIVNSISWILQLILFSSSVALIIYSIANDVCVCSDVGLLCDLDRPHIYYNCSAAGNRPTLETCPSGQRFDVFRGVCLLPCDVVECLKGRELRKKFYFPNKCRFNFSSPLSTSFAENLQNGCSTTATDGHNLSSAADERPSESLSKKILKNVSFADGDVAVNLVNSSYNLSIQNDDLSFQLISEELKLNETATVSQLLPVNNPANTTNELAIFTSRATPTLKSFTRENLSTEKSPTNVTRAESVQHELNSKVESNLSPTEENGEKRNRTQFEPLNNRTVTASTGTPLRKEFGLQSRQQRDKLVQLCKQGSTFLCDSSDRSVFYRCFNNRPYRYICPKPLLFDSNIKECSRNKNAVCLPSMDWRRLAFGKISH</sequence>
<dbReference type="EMBL" id="OX597837">
    <property type="protein sequence ID" value="CAI9740333.1"/>
    <property type="molecule type" value="Genomic_DNA"/>
</dbReference>
<keyword evidence="7" id="KW-0812">Transmembrane</keyword>
<keyword evidence="5" id="KW-0325">Glycoprotein</keyword>
<proteinExistence type="predicted"/>
<feature type="transmembrane region" description="Helical" evidence="7">
    <location>
        <begin position="12"/>
        <end position="34"/>
    </location>
</feature>
<evidence type="ECO:0000256" key="5">
    <source>
        <dbReference type="ARBA" id="ARBA00023180"/>
    </source>
</evidence>
<dbReference type="PANTHER" id="PTHR23301:SF106">
    <property type="entry name" value="CHITIN-BINDING TYPE-2 DOMAIN-CONTAINING PROTEIN-RELATED"/>
    <property type="match status" value="1"/>
</dbReference>
<dbReference type="Pfam" id="PF01607">
    <property type="entry name" value="CBM_14"/>
    <property type="match status" value="1"/>
</dbReference>
<feature type="compositionally biased region" description="Polar residues" evidence="6">
    <location>
        <begin position="276"/>
        <end position="289"/>
    </location>
</feature>
<evidence type="ECO:0000256" key="6">
    <source>
        <dbReference type="SAM" id="MobiDB-lite"/>
    </source>
</evidence>
<organism evidence="9 10">
    <name type="scientific">Octopus vulgaris</name>
    <name type="common">Common octopus</name>
    <dbReference type="NCBI Taxonomy" id="6645"/>
    <lineage>
        <taxon>Eukaryota</taxon>
        <taxon>Metazoa</taxon>
        <taxon>Spiralia</taxon>
        <taxon>Lophotrochozoa</taxon>
        <taxon>Mollusca</taxon>
        <taxon>Cephalopoda</taxon>
        <taxon>Coleoidea</taxon>
        <taxon>Octopodiformes</taxon>
        <taxon>Octopoda</taxon>
        <taxon>Incirrata</taxon>
        <taxon>Octopodidae</taxon>
        <taxon>Octopus</taxon>
    </lineage>
</organism>
<reference evidence="9" key="1">
    <citation type="submission" date="2023-08" db="EMBL/GenBank/DDBJ databases">
        <authorList>
            <person name="Alioto T."/>
            <person name="Alioto T."/>
            <person name="Gomez Garrido J."/>
        </authorList>
    </citation>
    <scope>NUCLEOTIDE SEQUENCE</scope>
</reference>
<evidence type="ECO:0000256" key="1">
    <source>
        <dbReference type="ARBA" id="ARBA00022669"/>
    </source>
</evidence>
<dbReference type="Gene3D" id="2.170.140.10">
    <property type="entry name" value="Chitin binding domain"/>
    <property type="match status" value="1"/>
</dbReference>
<dbReference type="InterPro" id="IPR051940">
    <property type="entry name" value="Chitin_bind-dev_reg"/>
</dbReference>
<keyword evidence="2" id="KW-0732">Signal</keyword>
<evidence type="ECO:0000256" key="2">
    <source>
        <dbReference type="ARBA" id="ARBA00022729"/>
    </source>
</evidence>
<protein>
    <submittedName>
        <fullName evidence="9">---NA</fullName>
    </submittedName>
</protein>
<dbReference type="InterPro" id="IPR002557">
    <property type="entry name" value="Chitin-bd_dom"/>
</dbReference>
<evidence type="ECO:0000256" key="3">
    <source>
        <dbReference type="ARBA" id="ARBA00022737"/>
    </source>
</evidence>